<dbReference type="FunFam" id="2.20.70.10:FF:000022">
    <property type="entry name" value="Rho GTPase activating protein 39"/>
    <property type="match status" value="1"/>
</dbReference>
<feature type="domain" description="MyTH4" evidence="4">
    <location>
        <begin position="809"/>
        <end position="975"/>
    </location>
</feature>
<feature type="compositionally biased region" description="Polar residues" evidence="1">
    <location>
        <begin position="513"/>
        <end position="535"/>
    </location>
</feature>
<feature type="region of interest" description="Disordered" evidence="1">
    <location>
        <begin position="456"/>
        <end position="482"/>
    </location>
</feature>
<protein>
    <recommendedName>
        <fullName evidence="7">Rho GTPase-activating protein 39</fullName>
    </recommendedName>
</protein>
<dbReference type="GO" id="GO:0007165">
    <property type="term" value="P:signal transduction"/>
    <property type="evidence" value="ECO:0007669"/>
    <property type="project" value="InterPro"/>
</dbReference>
<feature type="compositionally biased region" description="Basic and acidic residues" evidence="1">
    <location>
        <begin position="545"/>
        <end position="558"/>
    </location>
</feature>
<feature type="compositionally biased region" description="Low complexity" evidence="1">
    <location>
        <begin position="278"/>
        <end position="300"/>
    </location>
</feature>
<keyword evidence="6" id="KW-1185">Reference proteome</keyword>
<feature type="compositionally biased region" description="Basic and acidic residues" evidence="1">
    <location>
        <begin position="266"/>
        <end position="275"/>
    </location>
</feature>
<sequence>MCTMAVAGRGMEWVEIIEPRTKEHMYANLTTGECVWDPPPGVPVAVRNEGDGFGFWYVAEPPPFFLVKDCLAKRTDDNQWWELFDHNTSRFYYYNASNQKTVWHRPHNCDIIPLAKLQILKQNTEVRGEEMQAKNPVCKESIATQTPSHPLPPRSFSSTSCREEGNKKMVDSETQTSPASSPKPLQCSRTSHHHHHHHHRHQPQAPPSSWSSRSSKNQDVGRLSDSSSYSQSQTSLDSGGCRFLDPGPRGHIQTSHSSIDSVSRLKACEFGKRDAVTSSRSIESPSSSNHSSPSHHCNSRGPPLDEPPLEFLASSTPAFHRKHSEPGRGASFRLLDKDPRRRGSRDDRPPVKESSSVIRSFSFMSRRDGSLESNASSGHSGMHSVESTPQPRRRHKFLDFRNLTKQSSVESPTKQSSVDGLVTPMLNRRQKSLDLVNLPKGKENFSVYNVIRKREKSASGAKSHHLSDSSPSPQSPKNSNDICSLFDVTASSRGVDSGNSTLNHDASHGAPSRDTSPQSQEDSGLMSATTESRGSIDSVPASRSKQPECKSCAKESKLKSSSSFNFGKLGKDTKDRSQMENHTGGLDEEERQLYGDPLSDDNDSLASEKSEGIHGGSDDEFADDEGMSQPDSSSQEYLDDSAYPEDERETYAHFQHSFNFSKLQPEYLRFHCGPSGVYDNTGPLIGGNSGILTSLTTAGDSACITPPFPRVLLPSPSSRSGASLRSDLPRAHSATSCNDPHIYSPVLEFSQTLEKPSHDHMDGRTKGLRSSAIQEATTSPTDAIVPDNLNVYKKGLFRKNVSPSELLSWSKEPISQPLLVTPERQLRKAKRVIFKLIQIYMGDRKAKHGMTLSSVAHEIVLQGYRVEALRDELFLHICKQTTDNPRRESLRRGWELMAICLAFFPPKKEFIPYLKWYVEKHRHPGLKMDNITKWPIHVQVSHYADVSQLRLERITANSARREYQEPTVKDVDRSRVQIFRPTMFGCSLEEVMSLQKERFPDRHLPWILTTLCTEILRLGGAKTLGIFREAPDHRELEGVHEELDLWRIPNWTNPLVPAAILKRWLHDLHPPLIPLAILKECIKNVDSPPQTSAATPTTTSDLPISPPPSSVVLLQKHITPLHRLVLGYLISFLQTLCQAENVQQNRMTSYNLAVVFAPNVTRSDTVDPLELQDEIIRTNAFFEALIKHMDTGFVKGLL</sequence>
<dbReference type="Proteomes" id="UP000677054">
    <property type="component" value="Unassembled WGS sequence"/>
</dbReference>
<dbReference type="SMART" id="SM00139">
    <property type="entry name" value="MyTH4"/>
    <property type="match status" value="1"/>
</dbReference>
<dbReference type="PROSITE" id="PS51016">
    <property type="entry name" value="MYTH4"/>
    <property type="match status" value="1"/>
</dbReference>
<proteinExistence type="predicted"/>
<dbReference type="PROSITE" id="PS50020">
    <property type="entry name" value="WW_DOMAIN_2"/>
    <property type="match status" value="1"/>
</dbReference>
<feature type="domain" description="Rho-GAP" evidence="3">
    <location>
        <begin position="986"/>
        <end position="1193"/>
    </location>
</feature>
<dbReference type="EMBL" id="LR899683">
    <property type="protein sequence ID" value="CAD7241706.1"/>
    <property type="molecule type" value="Genomic_DNA"/>
</dbReference>
<evidence type="ECO:0000259" key="4">
    <source>
        <dbReference type="PROSITE" id="PS51016"/>
    </source>
</evidence>
<feature type="compositionally biased region" description="Polar residues" evidence="1">
    <location>
        <begin position="371"/>
        <end position="390"/>
    </location>
</feature>
<evidence type="ECO:0000259" key="2">
    <source>
        <dbReference type="PROSITE" id="PS50020"/>
    </source>
</evidence>
<dbReference type="PANTHER" id="PTHR45876:SF8">
    <property type="entry name" value="FI04035P"/>
    <property type="match status" value="1"/>
</dbReference>
<feature type="compositionally biased region" description="Low complexity" evidence="1">
    <location>
        <begin position="223"/>
        <end position="238"/>
    </location>
</feature>
<dbReference type="InterPro" id="IPR008936">
    <property type="entry name" value="Rho_GTPase_activation_prot"/>
</dbReference>
<feature type="region of interest" description="Disordered" evidence="1">
    <location>
        <begin position="714"/>
        <end position="735"/>
    </location>
</feature>
<dbReference type="PANTHER" id="PTHR45876">
    <property type="entry name" value="FI04035P"/>
    <property type="match status" value="1"/>
</dbReference>
<dbReference type="Gene3D" id="2.20.70.10">
    <property type="match status" value="1"/>
</dbReference>
<feature type="compositionally biased region" description="Low complexity" evidence="1">
    <location>
        <begin position="714"/>
        <end position="726"/>
    </location>
</feature>
<dbReference type="GO" id="GO:0005096">
    <property type="term" value="F:GTPase activator activity"/>
    <property type="evidence" value="ECO:0007669"/>
    <property type="project" value="TreeGrafter"/>
</dbReference>
<dbReference type="SMART" id="SM00324">
    <property type="entry name" value="RhoGAP"/>
    <property type="match status" value="1"/>
</dbReference>
<feature type="compositionally biased region" description="Basic residues" evidence="1">
    <location>
        <begin position="190"/>
        <end position="202"/>
    </location>
</feature>
<dbReference type="GO" id="GO:0005737">
    <property type="term" value="C:cytoplasm"/>
    <property type="evidence" value="ECO:0007669"/>
    <property type="project" value="TreeGrafter"/>
</dbReference>
<dbReference type="InterPro" id="IPR001202">
    <property type="entry name" value="WW_dom"/>
</dbReference>
<feature type="compositionally biased region" description="Basic and acidic residues" evidence="1">
    <location>
        <begin position="161"/>
        <end position="171"/>
    </location>
</feature>
<dbReference type="GO" id="GO:0005856">
    <property type="term" value="C:cytoskeleton"/>
    <property type="evidence" value="ECO:0007669"/>
    <property type="project" value="InterPro"/>
</dbReference>
<feature type="compositionally biased region" description="Basic and acidic residues" evidence="1">
    <location>
        <begin position="569"/>
        <end position="579"/>
    </location>
</feature>
<feature type="domain" description="WW" evidence="2">
    <location>
        <begin position="81"/>
        <end position="108"/>
    </location>
</feature>
<dbReference type="PROSITE" id="PS50238">
    <property type="entry name" value="RHOGAP"/>
    <property type="match status" value="1"/>
</dbReference>
<evidence type="ECO:0000313" key="5">
    <source>
        <dbReference type="EMBL" id="CAD7241706.1"/>
    </source>
</evidence>
<feature type="compositionally biased region" description="Low complexity" evidence="1">
    <location>
        <begin position="468"/>
        <end position="481"/>
    </location>
</feature>
<feature type="compositionally biased region" description="Polar residues" evidence="1">
    <location>
        <begin position="494"/>
        <end position="504"/>
    </location>
</feature>
<dbReference type="InterPro" id="IPR038185">
    <property type="entry name" value="MyTH4_dom_sf"/>
</dbReference>
<dbReference type="Gene3D" id="1.25.40.530">
    <property type="entry name" value="MyTH4 domain"/>
    <property type="match status" value="1"/>
</dbReference>
<dbReference type="InterPro" id="IPR000857">
    <property type="entry name" value="MyTH4_dom"/>
</dbReference>
<gene>
    <name evidence="5" type="ORF">DSTB1V02_LOCUS1687</name>
</gene>
<name>A0A7R8X8M9_9CRUS</name>
<evidence type="ECO:0000313" key="6">
    <source>
        <dbReference type="Proteomes" id="UP000677054"/>
    </source>
</evidence>
<dbReference type="InterPro" id="IPR000198">
    <property type="entry name" value="RhoGAP_dom"/>
</dbReference>
<feature type="region of interest" description="Disordered" evidence="1">
    <location>
        <begin position="142"/>
        <end position="424"/>
    </location>
</feature>
<dbReference type="Pfam" id="PF00620">
    <property type="entry name" value="RhoGAP"/>
    <property type="match status" value="1"/>
</dbReference>
<accession>A0A7R8X8M9</accession>
<dbReference type="Pfam" id="PF00784">
    <property type="entry name" value="MyTH4"/>
    <property type="match status" value="1"/>
</dbReference>
<evidence type="ECO:0000259" key="3">
    <source>
        <dbReference type="PROSITE" id="PS50238"/>
    </source>
</evidence>
<evidence type="ECO:0008006" key="7">
    <source>
        <dbReference type="Google" id="ProtNLM"/>
    </source>
</evidence>
<feature type="region of interest" description="Disordered" evidence="1">
    <location>
        <begin position="494"/>
        <end position="643"/>
    </location>
</feature>
<feature type="compositionally biased region" description="Polar residues" evidence="1">
    <location>
        <begin position="403"/>
        <end position="418"/>
    </location>
</feature>
<dbReference type="EMBL" id="CAJPEV010000166">
    <property type="protein sequence ID" value="CAG0881701.1"/>
    <property type="molecule type" value="Genomic_DNA"/>
</dbReference>
<dbReference type="SUPFAM" id="SSF48350">
    <property type="entry name" value="GTPase activation domain, GAP"/>
    <property type="match status" value="1"/>
</dbReference>
<reference evidence="5" key="1">
    <citation type="submission" date="2020-11" db="EMBL/GenBank/DDBJ databases">
        <authorList>
            <person name="Tran Van P."/>
        </authorList>
    </citation>
    <scope>NUCLEOTIDE SEQUENCE</scope>
</reference>
<dbReference type="InterPro" id="IPR036020">
    <property type="entry name" value="WW_dom_sf"/>
</dbReference>
<dbReference type="AlphaFoldDB" id="A0A7R8X8M9"/>
<feature type="compositionally biased region" description="Low complexity" evidence="1">
    <location>
        <begin position="354"/>
        <end position="364"/>
    </location>
</feature>
<feature type="compositionally biased region" description="Polar residues" evidence="1">
    <location>
        <begin position="252"/>
        <end position="261"/>
    </location>
</feature>
<dbReference type="SUPFAM" id="SSF51045">
    <property type="entry name" value="WW domain"/>
    <property type="match status" value="1"/>
</dbReference>
<dbReference type="Gene3D" id="1.10.555.10">
    <property type="entry name" value="Rho GTPase activation protein"/>
    <property type="match status" value="1"/>
</dbReference>
<evidence type="ECO:0000256" key="1">
    <source>
        <dbReference type="SAM" id="MobiDB-lite"/>
    </source>
</evidence>
<feature type="compositionally biased region" description="Basic and acidic residues" evidence="1">
    <location>
        <begin position="334"/>
        <end position="351"/>
    </location>
</feature>
<organism evidence="5">
    <name type="scientific">Darwinula stevensoni</name>
    <dbReference type="NCBI Taxonomy" id="69355"/>
    <lineage>
        <taxon>Eukaryota</taxon>
        <taxon>Metazoa</taxon>
        <taxon>Ecdysozoa</taxon>
        <taxon>Arthropoda</taxon>
        <taxon>Crustacea</taxon>
        <taxon>Oligostraca</taxon>
        <taxon>Ostracoda</taxon>
        <taxon>Podocopa</taxon>
        <taxon>Podocopida</taxon>
        <taxon>Darwinulocopina</taxon>
        <taxon>Darwinuloidea</taxon>
        <taxon>Darwinulidae</taxon>
        <taxon>Darwinula</taxon>
    </lineage>
</organism>
<dbReference type="OrthoDB" id="437889at2759"/>